<gene>
    <name evidence="1" type="ORF">GCM10009663_48490</name>
</gene>
<sequence>MSTSESLPTAEQLAAARAFVTARRQRPGPAGPWGRSGDVAAAFETWSRAVDEHLALTEEALDRGEAGEAARAWAVVVEGLAAWSSHPDFPACLTGAPGP</sequence>
<organism evidence="1 2">
    <name type="scientific">Kitasatospora arboriphila</name>
    <dbReference type="NCBI Taxonomy" id="258052"/>
    <lineage>
        <taxon>Bacteria</taxon>
        <taxon>Bacillati</taxon>
        <taxon>Actinomycetota</taxon>
        <taxon>Actinomycetes</taxon>
        <taxon>Kitasatosporales</taxon>
        <taxon>Streptomycetaceae</taxon>
        <taxon>Kitasatospora</taxon>
    </lineage>
</organism>
<reference evidence="2" key="1">
    <citation type="journal article" date="2019" name="Int. J. Syst. Evol. Microbiol.">
        <title>The Global Catalogue of Microorganisms (GCM) 10K type strain sequencing project: providing services to taxonomists for standard genome sequencing and annotation.</title>
        <authorList>
            <consortium name="The Broad Institute Genomics Platform"/>
            <consortium name="The Broad Institute Genome Sequencing Center for Infectious Disease"/>
            <person name="Wu L."/>
            <person name="Ma J."/>
        </authorList>
    </citation>
    <scope>NUCLEOTIDE SEQUENCE [LARGE SCALE GENOMIC DNA]</scope>
    <source>
        <strain evidence="2">JCM 13002</strain>
    </source>
</reference>
<evidence type="ECO:0008006" key="3">
    <source>
        <dbReference type="Google" id="ProtNLM"/>
    </source>
</evidence>
<dbReference type="Proteomes" id="UP001499987">
    <property type="component" value="Unassembled WGS sequence"/>
</dbReference>
<evidence type="ECO:0000313" key="2">
    <source>
        <dbReference type="Proteomes" id="UP001499987"/>
    </source>
</evidence>
<dbReference type="RefSeq" id="WP_344625773.1">
    <property type="nucleotide sequence ID" value="NZ_BAAALD010000051.1"/>
</dbReference>
<comment type="caution">
    <text evidence="1">The sequence shown here is derived from an EMBL/GenBank/DDBJ whole genome shotgun (WGS) entry which is preliminary data.</text>
</comment>
<keyword evidence="2" id="KW-1185">Reference proteome</keyword>
<evidence type="ECO:0000313" key="1">
    <source>
        <dbReference type="EMBL" id="GAA1100102.1"/>
    </source>
</evidence>
<accession>A0ABP4EFN1</accession>
<proteinExistence type="predicted"/>
<name>A0ABP4EFN1_9ACTN</name>
<dbReference type="EMBL" id="BAAALD010000051">
    <property type="protein sequence ID" value="GAA1100102.1"/>
    <property type="molecule type" value="Genomic_DNA"/>
</dbReference>
<protein>
    <recommendedName>
        <fullName evidence="3">SAV-6107-like HEPN domain-containing protein</fullName>
    </recommendedName>
</protein>